<keyword evidence="2" id="KW-1185">Reference proteome</keyword>
<gene>
    <name evidence="1" type="ORF">MARCHEWKA_03470</name>
</gene>
<proteinExistence type="predicted"/>
<dbReference type="InterPro" id="IPR045677">
    <property type="entry name" value="DUF6197"/>
</dbReference>
<organism evidence="1 2">
    <name type="scientific">Brevundimonas phage vB_BpoS-Marchewka</name>
    <dbReference type="NCBI Taxonomy" id="2948604"/>
    <lineage>
        <taxon>Viruses</taxon>
        <taxon>Duplodnaviria</taxon>
        <taxon>Heunggongvirae</taxon>
        <taxon>Uroviricota</taxon>
        <taxon>Caudoviricetes</taxon>
        <taxon>Jeanschmidtviridae</taxon>
        <taxon>Marchewkavirus</taxon>
        <taxon>Marchewkavirus marchewka</taxon>
    </lineage>
</organism>
<protein>
    <submittedName>
        <fullName evidence="1">Uncharacterized protein</fullName>
    </submittedName>
</protein>
<dbReference type="EMBL" id="ON529851">
    <property type="protein sequence ID" value="UTC28859.1"/>
    <property type="molecule type" value="Genomic_DNA"/>
</dbReference>
<dbReference type="Proteomes" id="UP001056634">
    <property type="component" value="Segment"/>
</dbReference>
<evidence type="ECO:0000313" key="1">
    <source>
        <dbReference type="EMBL" id="UTC28859.1"/>
    </source>
</evidence>
<evidence type="ECO:0000313" key="2">
    <source>
        <dbReference type="Proteomes" id="UP001056634"/>
    </source>
</evidence>
<accession>A0A9E7N5R6</accession>
<name>A0A9E7N5R6_9CAUD</name>
<sequence length="99" mass="10878">MNRLFAAAAADNLAAFGWKPPRYAPQSSGMYLHVAVYSAAQKLQPIEAHQDVIDLLYQEAIGMLHAVTASLSLMSWADEEGRTQDEVIALLRVAEDKYG</sequence>
<dbReference type="Pfam" id="PF19698">
    <property type="entry name" value="DUF6197"/>
    <property type="match status" value="1"/>
</dbReference>
<reference evidence="1" key="1">
    <citation type="submission" date="2022-04" db="EMBL/GenBank/DDBJ databases">
        <authorList>
            <person name="Friedrich I."/>
            <person name="Schneider D."/>
            <person name="Poehlein A."/>
            <person name="Hertel R."/>
            <person name="Daniel R."/>
        </authorList>
    </citation>
    <scope>NUCLEOTIDE SEQUENCE</scope>
</reference>